<evidence type="ECO:0000313" key="3">
    <source>
        <dbReference type="Proteomes" id="UP000054408"/>
    </source>
</evidence>
<organism evidence="2 3">
    <name type="scientific">Thecamonas trahens ATCC 50062</name>
    <dbReference type="NCBI Taxonomy" id="461836"/>
    <lineage>
        <taxon>Eukaryota</taxon>
        <taxon>Apusozoa</taxon>
        <taxon>Apusomonadida</taxon>
        <taxon>Apusomonadidae</taxon>
        <taxon>Thecamonas</taxon>
    </lineage>
</organism>
<reference evidence="2 3" key="1">
    <citation type="submission" date="2010-05" db="EMBL/GenBank/DDBJ databases">
        <title>The Genome Sequence of Thecamonas trahens ATCC 50062.</title>
        <authorList>
            <consortium name="The Broad Institute Genome Sequencing Platform"/>
            <person name="Russ C."/>
            <person name="Cuomo C."/>
            <person name="Shea T."/>
            <person name="Young S.K."/>
            <person name="Zeng Q."/>
            <person name="Koehrsen M."/>
            <person name="Haas B."/>
            <person name="Borodovsky M."/>
            <person name="Guigo R."/>
            <person name="Alvarado L."/>
            <person name="Berlin A."/>
            <person name="Bochicchio J."/>
            <person name="Borenstein D."/>
            <person name="Chapman S."/>
            <person name="Chen Z."/>
            <person name="Freedman E."/>
            <person name="Gellesch M."/>
            <person name="Goldberg J."/>
            <person name="Griggs A."/>
            <person name="Gujja S."/>
            <person name="Heilman E."/>
            <person name="Heiman D."/>
            <person name="Hepburn T."/>
            <person name="Howarth C."/>
            <person name="Jen D."/>
            <person name="Larson L."/>
            <person name="Mehta T."/>
            <person name="Park D."/>
            <person name="Pearson M."/>
            <person name="Roberts A."/>
            <person name="Saif S."/>
            <person name="Shenoy N."/>
            <person name="Sisk P."/>
            <person name="Stolte C."/>
            <person name="Sykes S."/>
            <person name="Thomson T."/>
            <person name="Walk T."/>
            <person name="White J."/>
            <person name="Yandava C."/>
            <person name="Burger G."/>
            <person name="Gray M.W."/>
            <person name="Holland P.W.H."/>
            <person name="King N."/>
            <person name="Lang F.B.F."/>
            <person name="Roger A.J."/>
            <person name="Ruiz-Trillo I."/>
            <person name="Lander E."/>
            <person name="Nusbaum C."/>
        </authorList>
    </citation>
    <scope>NUCLEOTIDE SEQUENCE [LARGE SCALE GENOMIC DNA]</scope>
    <source>
        <strain evidence="2 3">ATCC 50062</strain>
    </source>
</reference>
<dbReference type="eggNOG" id="KOG2931">
    <property type="taxonomic scope" value="Eukaryota"/>
</dbReference>
<dbReference type="STRING" id="461836.A0A0L0DE70"/>
<dbReference type="Gene3D" id="3.40.50.1820">
    <property type="entry name" value="alpha/beta hydrolase"/>
    <property type="match status" value="1"/>
</dbReference>
<dbReference type="InterPro" id="IPR029058">
    <property type="entry name" value="AB_hydrolase_fold"/>
</dbReference>
<dbReference type="Pfam" id="PF03096">
    <property type="entry name" value="Ndr"/>
    <property type="match status" value="1"/>
</dbReference>
<protein>
    <submittedName>
        <fullName evidence="2">N-myc downstream regulated</fullName>
    </submittedName>
</protein>
<dbReference type="Proteomes" id="UP000054408">
    <property type="component" value="Unassembled WGS sequence"/>
</dbReference>
<sequence>MPIRRLLFPYFAVYAIDAPGQAAGEAEMAADAPYPEFGELVEQVGAVMDAFGVESAVLMGVGAGGTVLTHFALSAAHRVKGLVVIGATHKAPGWLEWAYSHASQFWLSWWGVDGYVKDQLMQRYFTWREEADEGGLMRLTYQEALANVKATNLWKFIASYMARPPLDDAALASLTTPVIFFVGRDSYYYDDVVDFFGAFNSESASWVPVWGAGNMVHMEMPQELVTPLRLFFYRCGHVAFGLAPKE</sequence>
<comment type="similarity">
    <text evidence="1">Belongs to the NDRG family.</text>
</comment>
<dbReference type="OMA" id="EHPPDFE"/>
<keyword evidence="3" id="KW-1185">Reference proteome</keyword>
<dbReference type="AlphaFoldDB" id="A0A0L0DE70"/>
<evidence type="ECO:0000256" key="1">
    <source>
        <dbReference type="ARBA" id="ARBA00005598"/>
    </source>
</evidence>
<dbReference type="OrthoDB" id="741027at2759"/>
<dbReference type="GeneID" id="25560565"/>
<dbReference type="RefSeq" id="XP_013762504.1">
    <property type="nucleotide sequence ID" value="XM_013907050.1"/>
</dbReference>
<proteinExistence type="inferred from homology"/>
<dbReference type="SUPFAM" id="SSF53474">
    <property type="entry name" value="alpha/beta-Hydrolases"/>
    <property type="match status" value="1"/>
</dbReference>
<dbReference type="PANTHER" id="PTHR11034">
    <property type="entry name" value="N-MYC DOWNSTREAM REGULATED"/>
    <property type="match status" value="1"/>
</dbReference>
<name>A0A0L0DE70_THETB</name>
<dbReference type="EMBL" id="GL349435">
    <property type="protein sequence ID" value="KNC50617.1"/>
    <property type="molecule type" value="Genomic_DNA"/>
</dbReference>
<dbReference type="InterPro" id="IPR004142">
    <property type="entry name" value="NDRG"/>
</dbReference>
<evidence type="ECO:0000313" key="2">
    <source>
        <dbReference type="EMBL" id="KNC50617.1"/>
    </source>
</evidence>
<accession>A0A0L0DE70</accession>
<gene>
    <name evidence="2" type="ORF">AMSG_00778</name>
</gene>